<proteinExistence type="predicted"/>
<feature type="region of interest" description="Disordered" evidence="1">
    <location>
        <begin position="1"/>
        <end position="107"/>
    </location>
</feature>
<feature type="compositionally biased region" description="Polar residues" evidence="1">
    <location>
        <begin position="76"/>
        <end position="85"/>
    </location>
</feature>
<name>A0ABN8YY92_RANTA</name>
<evidence type="ECO:0000256" key="1">
    <source>
        <dbReference type="SAM" id="MobiDB-lite"/>
    </source>
</evidence>
<evidence type="ECO:0000313" key="3">
    <source>
        <dbReference type="Proteomes" id="UP001176941"/>
    </source>
</evidence>
<gene>
    <name evidence="2" type="ORF">MRATA1EN1_LOCUS15509</name>
</gene>
<feature type="compositionally biased region" description="Low complexity" evidence="1">
    <location>
        <begin position="86"/>
        <end position="96"/>
    </location>
</feature>
<accession>A0ABN8YY92</accession>
<reference evidence="2" key="1">
    <citation type="submission" date="2023-04" db="EMBL/GenBank/DDBJ databases">
        <authorList>
            <consortium name="ELIXIR-Norway"/>
        </authorList>
    </citation>
    <scope>NUCLEOTIDE SEQUENCE [LARGE SCALE GENOMIC DNA]</scope>
</reference>
<dbReference type="EMBL" id="OX459961">
    <property type="protein sequence ID" value="CAI9166547.1"/>
    <property type="molecule type" value="Genomic_DNA"/>
</dbReference>
<evidence type="ECO:0000313" key="2">
    <source>
        <dbReference type="EMBL" id="CAI9166547.1"/>
    </source>
</evidence>
<sequence>MTQQKRHEGNVETETQHSEGAAPPPAWKTEAVWAAGRGQGCGSSGPKVKIQGEASAENTGVGGREKALASAGPVFQANQWTPAWVSSSRGSQSASSPRTDPREQAGL</sequence>
<dbReference type="Proteomes" id="UP001176941">
    <property type="component" value="Chromosome 25"/>
</dbReference>
<keyword evidence="3" id="KW-1185">Reference proteome</keyword>
<protein>
    <submittedName>
        <fullName evidence="2">Uncharacterized protein</fullName>
    </submittedName>
</protein>
<organism evidence="2 3">
    <name type="scientific">Rangifer tarandus platyrhynchus</name>
    <name type="common">Svalbard reindeer</name>
    <dbReference type="NCBI Taxonomy" id="3082113"/>
    <lineage>
        <taxon>Eukaryota</taxon>
        <taxon>Metazoa</taxon>
        <taxon>Chordata</taxon>
        <taxon>Craniata</taxon>
        <taxon>Vertebrata</taxon>
        <taxon>Euteleostomi</taxon>
        <taxon>Mammalia</taxon>
        <taxon>Eutheria</taxon>
        <taxon>Laurasiatheria</taxon>
        <taxon>Artiodactyla</taxon>
        <taxon>Ruminantia</taxon>
        <taxon>Pecora</taxon>
        <taxon>Cervidae</taxon>
        <taxon>Odocoileinae</taxon>
        <taxon>Rangifer</taxon>
    </lineage>
</organism>
<feature type="compositionally biased region" description="Basic and acidic residues" evidence="1">
    <location>
        <begin position="1"/>
        <end position="17"/>
    </location>
</feature>